<dbReference type="Proteomes" id="UP000008721">
    <property type="component" value="Chromosome"/>
</dbReference>
<dbReference type="KEGG" id="sku:Sulku_1583"/>
<dbReference type="Pfam" id="PF01841">
    <property type="entry name" value="Transglut_core"/>
    <property type="match status" value="1"/>
</dbReference>
<dbReference type="Gene3D" id="3.10.620.30">
    <property type="match status" value="1"/>
</dbReference>
<feature type="transmembrane region" description="Helical" evidence="1">
    <location>
        <begin position="38"/>
        <end position="58"/>
    </location>
</feature>
<keyword evidence="1" id="KW-0812">Transmembrane</keyword>
<dbReference type="RefSeq" id="WP_013460441.1">
    <property type="nucleotide sequence ID" value="NC_014762.1"/>
</dbReference>
<dbReference type="SUPFAM" id="SSF54001">
    <property type="entry name" value="Cysteine proteinases"/>
    <property type="match status" value="1"/>
</dbReference>
<keyword evidence="1" id="KW-0472">Membrane</keyword>
<dbReference type="InterPro" id="IPR002931">
    <property type="entry name" value="Transglutaminase-like"/>
</dbReference>
<keyword evidence="1" id="KW-1133">Transmembrane helix</keyword>
<keyword evidence="4" id="KW-1185">Reference proteome</keyword>
<proteinExistence type="predicted"/>
<evidence type="ECO:0000313" key="4">
    <source>
        <dbReference type="Proteomes" id="UP000008721"/>
    </source>
</evidence>
<feature type="domain" description="Transglutaminase-like" evidence="2">
    <location>
        <begin position="108"/>
        <end position="178"/>
    </location>
</feature>
<dbReference type="OrthoDB" id="5343067at2"/>
<dbReference type="InterPro" id="IPR038765">
    <property type="entry name" value="Papain-like_cys_pep_sf"/>
</dbReference>
<protein>
    <submittedName>
        <fullName evidence="3">Transglutaminase domain-containing protein</fullName>
    </submittedName>
</protein>
<dbReference type="EMBL" id="CP002355">
    <property type="protein sequence ID" value="ADR34244.1"/>
    <property type="molecule type" value="Genomic_DNA"/>
</dbReference>
<reference evidence="3 4" key="1">
    <citation type="journal article" date="2012" name="Stand. Genomic Sci.">
        <title>Complete genome sequence of the sulfur compounds oxidizing chemolithoautotroph Sulfuricurvum kujiense type strain (YK-1(T)).</title>
        <authorList>
            <person name="Han C."/>
            <person name="Kotsyurbenko O."/>
            <person name="Chertkov O."/>
            <person name="Held B."/>
            <person name="Lapidus A."/>
            <person name="Nolan M."/>
            <person name="Lucas S."/>
            <person name="Hammon N."/>
            <person name="Deshpande S."/>
            <person name="Cheng J.F."/>
            <person name="Tapia R."/>
            <person name="Goodwin L.A."/>
            <person name="Pitluck S."/>
            <person name="Liolios K."/>
            <person name="Pagani I."/>
            <person name="Ivanova N."/>
            <person name="Mavromatis K."/>
            <person name="Mikhailova N."/>
            <person name="Pati A."/>
            <person name="Chen A."/>
            <person name="Palaniappan K."/>
            <person name="Land M."/>
            <person name="Hauser L."/>
            <person name="Chang Y.J."/>
            <person name="Jeffries C.D."/>
            <person name="Brambilla E.M."/>
            <person name="Rohde M."/>
            <person name="Spring S."/>
            <person name="Sikorski J."/>
            <person name="Goker M."/>
            <person name="Woyke T."/>
            <person name="Bristow J."/>
            <person name="Eisen J.A."/>
            <person name="Markowitz V."/>
            <person name="Hugenholtz P."/>
            <person name="Kyrpides N.C."/>
            <person name="Klenk H.P."/>
            <person name="Detter J.C."/>
        </authorList>
    </citation>
    <scope>NUCLEOTIDE SEQUENCE [LARGE SCALE GENOMIC DNA]</scope>
    <source>
        <strain evidence="4">ATCC BAA-921 / DSM 16994 / JCM 11577 / YK-1</strain>
    </source>
</reference>
<accession>E4U058</accession>
<dbReference type="STRING" id="709032.Sulku_1583"/>
<dbReference type="eggNOG" id="COG1305">
    <property type="taxonomic scope" value="Bacteria"/>
</dbReference>
<evidence type="ECO:0000259" key="2">
    <source>
        <dbReference type="Pfam" id="PF01841"/>
    </source>
</evidence>
<name>E4U058_SULKY</name>
<evidence type="ECO:0000256" key="1">
    <source>
        <dbReference type="SAM" id="Phobius"/>
    </source>
</evidence>
<dbReference type="AlphaFoldDB" id="E4U058"/>
<gene>
    <name evidence="3" type="ordered locus">Sulku_1583</name>
</gene>
<evidence type="ECO:0000313" key="3">
    <source>
        <dbReference type="EMBL" id="ADR34244.1"/>
    </source>
</evidence>
<sequence>MDLWLKIAIIALIAFTVYREILKSAKIASTRSVQTSKAGFITFIGIGSVVGMFTYAGMSMTWVETRDLRAYHPKNSSQFVSLYDRGVIELNGMVIKTNLAREGELAPLAERLTQGCNGDDGCEAQKLFDYVTAIPYRTDYTSRNALTVVKSNWGDCDDKSNLFASLLNERGIDYRFIYVPHHVFVAVHLSDTRNVPFLNAKLTMDGKDFYYAETTASGARIGEFNGQFPYSFEGIYDMNRNRPEELSNVKFSIG</sequence>
<organism evidence="3 4">
    <name type="scientific">Sulfuricurvum kujiense (strain ATCC BAA-921 / DSM 16994 / JCM 11577 / YK-1)</name>
    <dbReference type="NCBI Taxonomy" id="709032"/>
    <lineage>
        <taxon>Bacteria</taxon>
        <taxon>Pseudomonadati</taxon>
        <taxon>Campylobacterota</taxon>
        <taxon>Epsilonproteobacteria</taxon>
        <taxon>Campylobacterales</taxon>
        <taxon>Sulfurimonadaceae</taxon>
        <taxon>Sulfuricurvum</taxon>
    </lineage>
</organism>
<dbReference type="HOGENOM" id="CLU_1093844_0_0_7"/>